<dbReference type="EMBL" id="CAFBPZ010000010">
    <property type="protein sequence ID" value="CAB5035321.1"/>
    <property type="molecule type" value="Genomic_DNA"/>
</dbReference>
<dbReference type="Pfam" id="PF01926">
    <property type="entry name" value="MMR_HSR1"/>
    <property type="match status" value="1"/>
</dbReference>
<evidence type="ECO:0000256" key="1">
    <source>
        <dbReference type="ARBA" id="ARBA00004141"/>
    </source>
</evidence>
<gene>
    <name evidence="6" type="ORF">UFOPK3495_00239</name>
    <name evidence="7" type="ORF">UFOPK4237_00293</name>
</gene>
<evidence type="ECO:0000313" key="6">
    <source>
        <dbReference type="EMBL" id="CAB4889545.1"/>
    </source>
</evidence>
<evidence type="ECO:0000313" key="7">
    <source>
        <dbReference type="EMBL" id="CAB5035321.1"/>
    </source>
</evidence>
<evidence type="ECO:0000256" key="3">
    <source>
        <dbReference type="ARBA" id="ARBA00022989"/>
    </source>
</evidence>
<sequence>MGLGAYGGPVAGEGKGEVSDFSRPQVESMFEQRLAEAFAALGIFNLLVVGKTGVGKSTLVNAMFGSEVAKTGIGEPVTKGLTHYLVPDSFLGLYDAEGFETGIAGDAILEGLRALVSHYAAQPAEQHIHAVWYLVRWSDRRFEQAQVSFVQALLELRLPVIVVLTQVPTKDGQVHPDARQFADFIDGLGLATAGPAVITNALDDEFSNAPVYGLQDLLNSTYEIVPQVAESALTAAQVIDLGRKKKVVAAIIKQACTFAIGVGATPIPFADAALLIPNQITMIARITAAYGLPPSRSRAMSMAGSIVLTGGATMAGRYAVTSLLKFIPGGAIAGSAISATVAASMTKAVGMAWSQVCELALGLDEKQRDQFWASGKVAEQFLVFFKQNPGTRTSLIRRVTKRA</sequence>
<feature type="domain" description="G" evidence="5">
    <location>
        <begin position="47"/>
        <end position="165"/>
    </location>
</feature>
<proteinExistence type="predicted"/>
<keyword evidence="2" id="KW-0812">Transmembrane</keyword>
<dbReference type="Gene3D" id="3.40.50.300">
    <property type="entry name" value="P-loop containing nucleotide triphosphate hydrolases"/>
    <property type="match status" value="1"/>
</dbReference>
<dbReference type="Pfam" id="PF05128">
    <property type="entry name" value="DUF697"/>
    <property type="match status" value="1"/>
</dbReference>
<evidence type="ECO:0000259" key="5">
    <source>
        <dbReference type="Pfam" id="PF01926"/>
    </source>
</evidence>
<name>A0A6J7S2Q8_9ZZZZ</name>
<dbReference type="EMBL" id="CAFBMC010000007">
    <property type="protein sequence ID" value="CAB4889545.1"/>
    <property type="molecule type" value="Genomic_DNA"/>
</dbReference>
<dbReference type="GO" id="GO:0016020">
    <property type="term" value="C:membrane"/>
    <property type="evidence" value="ECO:0007669"/>
    <property type="project" value="UniProtKB-SubCell"/>
</dbReference>
<organism evidence="7">
    <name type="scientific">freshwater metagenome</name>
    <dbReference type="NCBI Taxonomy" id="449393"/>
    <lineage>
        <taxon>unclassified sequences</taxon>
        <taxon>metagenomes</taxon>
        <taxon>ecological metagenomes</taxon>
    </lineage>
</organism>
<dbReference type="InterPro" id="IPR006073">
    <property type="entry name" value="GTP-bd"/>
</dbReference>
<dbReference type="GO" id="GO:0005525">
    <property type="term" value="F:GTP binding"/>
    <property type="evidence" value="ECO:0007669"/>
    <property type="project" value="InterPro"/>
</dbReference>
<reference evidence="7" key="1">
    <citation type="submission" date="2020-05" db="EMBL/GenBank/DDBJ databases">
        <authorList>
            <person name="Chiriac C."/>
            <person name="Salcher M."/>
            <person name="Ghai R."/>
            <person name="Kavagutti S V."/>
        </authorList>
    </citation>
    <scope>NUCLEOTIDE SEQUENCE</scope>
</reference>
<protein>
    <submittedName>
        <fullName evidence="7">Unannotated protein</fullName>
    </submittedName>
</protein>
<dbReference type="SUPFAM" id="SSF52540">
    <property type="entry name" value="P-loop containing nucleoside triphosphate hydrolases"/>
    <property type="match status" value="1"/>
</dbReference>
<keyword evidence="3" id="KW-1133">Transmembrane helix</keyword>
<evidence type="ECO:0000256" key="2">
    <source>
        <dbReference type="ARBA" id="ARBA00022692"/>
    </source>
</evidence>
<dbReference type="CDD" id="cd00882">
    <property type="entry name" value="Ras_like_GTPase"/>
    <property type="match status" value="1"/>
</dbReference>
<dbReference type="InterPro" id="IPR021147">
    <property type="entry name" value="DUF697"/>
</dbReference>
<dbReference type="InterPro" id="IPR027417">
    <property type="entry name" value="P-loop_NTPase"/>
</dbReference>
<dbReference type="AlphaFoldDB" id="A0A6J7S2Q8"/>
<keyword evidence="4" id="KW-0472">Membrane</keyword>
<evidence type="ECO:0000256" key="4">
    <source>
        <dbReference type="ARBA" id="ARBA00023136"/>
    </source>
</evidence>
<accession>A0A6J7S2Q8</accession>
<comment type="subcellular location">
    <subcellularLocation>
        <location evidence="1">Membrane</location>
        <topology evidence="1">Multi-pass membrane protein</topology>
    </subcellularLocation>
</comment>